<feature type="compositionally biased region" description="Polar residues" evidence="7">
    <location>
        <begin position="1"/>
        <end position="10"/>
    </location>
</feature>
<dbReference type="GO" id="GO:0005634">
    <property type="term" value="C:nucleus"/>
    <property type="evidence" value="ECO:0007669"/>
    <property type="project" value="UniProtKB-SubCell"/>
</dbReference>
<dbReference type="SMART" id="SM00415">
    <property type="entry name" value="HSF"/>
    <property type="match status" value="1"/>
</dbReference>
<feature type="compositionally biased region" description="Low complexity" evidence="7">
    <location>
        <begin position="351"/>
        <end position="363"/>
    </location>
</feature>
<evidence type="ECO:0000256" key="3">
    <source>
        <dbReference type="ARBA" id="ARBA00023125"/>
    </source>
</evidence>
<evidence type="ECO:0000256" key="5">
    <source>
        <dbReference type="RuleBase" id="RU004020"/>
    </source>
</evidence>
<comment type="caution">
    <text evidence="9">The sequence shown here is derived from an EMBL/GenBank/DDBJ whole genome shotgun (WGS) entry which is preliminary data.</text>
</comment>
<dbReference type="GO" id="GO:0034605">
    <property type="term" value="P:cellular response to heat"/>
    <property type="evidence" value="ECO:0007669"/>
    <property type="project" value="TreeGrafter"/>
</dbReference>
<gene>
    <name evidence="9" type="ORF">F383_30285</name>
</gene>
<proteinExistence type="inferred from homology"/>
<reference evidence="10" key="1">
    <citation type="submission" date="2014-09" db="EMBL/GenBank/DDBJ databases">
        <authorList>
            <person name="Mudge J."/>
            <person name="Ramaraj T."/>
            <person name="Lindquist I.E."/>
            <person name="Bharti A.K."/>
            <person name="Sundararajan A."/>
            <person name="Cameron C.T."/>
            <person name="Woodward J.E."/>
            <person name="May G.D."/>
            <person name="Brubaker C."/>
            <person name="Broadhvest J."/>
            <person name="Wilkins T.A."/>
        </authorList>
    </citation>
    <scope>NUCLEOTIDE SEQUENCE</scope>
    <source>
        <strain evidence="10">cv. AKA8401</strain>
    </source>
</reference>
<comment type="subcellular location">
    <subcellularLocation>
        <location evidence="1">Nucleus</location>
    </subcellularLocation>
</comment>
<sequence>MDGVNSSSNIQKDDASTSTGGAQTAAQPQPKPKPVVVQSANAPPPFLSKTYDMVDDPATDAVVSWSSANNSFIVWNPPEFARDVLPKYFKHNNFSSFVRQLNTYQLNGVEKGKFGKIAGQMLIMTWSQSLHIFEGHLILDVGFRKVDSDRWEFANEGFLRGQKDLLLNISRRKPAQGHGHQQTQQAHGQSSSGGACVEVGEFGLEEEVEALKRDKNVLMQELVRLRQQQQSTDNQMHTMARQLHGMEQWQLQMMSFLAKAVQSPGFLAQFMQQKNESNRHITEANKKRRLKQDGIVDNEHSAASDGQIVKYQPLTNDAKAMLRQIVKGDTSTRLDSINNYHDNFLVGDGLSSSSGLDGGKSSSHASGMTLQEVPPTSGISVGRLSSAISEIQSSPCTTSSEKITTTQFTDSSALVGGEKVPSISIPQTNTIMPELSQIPEMVPESVVDIPTEDCVESETGNGGFIDPICLVPLELDDIAPDPDIDALLDSSSFWDDLIVQGPVPEDIETISMDDKG</sequence>
<evidence type="ECO:0000313" key="9">
    <source>
        <dbReference type="EMBL" id="KHG04346.1"/>
    </source>
</evidence>
<dbReference type="GO" id="GO:0003700">
    <property type="term" value="F:DNA-binding transcription factor activity"/>
    <property type="evidence" value="ECO:0007669"/>
    <property type="project" value="InterPro"/>
</dbReference>
<dbReference type="InterPro" id="IPR036388">
    <property type="entry name" value="WH-like_DNA-bd_sf"/>
</dbReference>
<accession>A0A0B0MZL6</accession>
<dbReference type="AlphaFoldDB" id="A0A0B0MZL6"/>
<keyword evidence="2 9" id="KW-0346">Stress response</keyword>
<dbReference type="Gene3D" id="1.10.10.10">
    <property type="entry name" value="Winged helix-like DNA-binding domain superfamily/Winged helix DNA-binding domain"/>
    <property type="match status" value="1"/>
</dbReference>
<dbReference type="PRINTS" id="PR00056">
    <property type="entry name" value="HSFDOMAIN"/>
</dbReference>
<dbReference type="SUPFAM" id="SSF46785">
    <property type="entry name" value="Winged helix' DNA-binding domain"/>
    <property type="match status" value="1"/>
</dbReference>
<feature type="coiled-coil region" evidence="6">
    <location>
        <begin position="201"/>
        <end position="228"/>
    </location>
</feature>
<dbReference type="Proteomes" id="UP000032142">
    <property type="component" value="Unassembled WGS sequence"/>
</dbReference>
<organism evidence="9 10">
    <name type="scientific">Gossypium arboreum</name>
    <name type="common">Tree cotton</name>
    <name type="synonym">Gossypium nanking</name>
    <dbReference type="NCBI Taxonomy" id="29729"/>
    <lineage>
        <taxon>Eukaryota</taxon>
        <taxon>Viridiplantae</taxon>
        <taxon>Streptophyta</taxon>
        <taxon>Embryophyta</taxon>
        <taxon>Tracheophyta</taxon>
        <taxon>Spermatophyta</taxon>
        <taxon>Magnoliopsida</taxon>
        <taxon>eudicotyledons</taxon>
        <taxon>Gunneridae</taxon>
        <taxon>Pentapetalae</taxon>
        <taxon>rosids</taxon>
        <taxon>malvids</taxon>
        <taxon>Malvales</taxon>
        <taxon>Malvaceae</taxon>
        <taxon>Malvoideae</taxon>
        <taxon>Gossypium</taxon>
    </lineage>
</organism>
<evidence type="ECO:0000313" key="10">
    <source>
        <dbReference type="Proteomes" id="UP000032142"/>
    </source>
</evidence>
<feature type="compositionally biased region" description="Low complexity" evidence="7">
    <location>
        <begin position="16"/>
        <end position="40"/>
    </location>
</feature>
<keyword evidence="4" id="KW-0539">Nucleus</keyword>
<dbReference type="EMBL" id="JRRC01409876">
    <property type="protein sequence ID" value="KHG04346.1"/>
    <property type="molecule type" value="Genomic_DNA"/>
</dbReference>
<dbReference type="InterPro" id="IPR000232">
    <property type="entry name" value="HSF_DNA-bd"/>
</dbReference>
<keyword evidence="3" id="KW-0238">DNA-binding</keyword>
<protein>
    <submittedName>
        <fullName evidence="9">Heat shock factor HSF8</fullName>
    </submittedName>
</protein>
<feature type="region of interest" description="Disordered" evidence="7">
    <location>
        <begin position="1"/>
        <end position="41"/>
    </location>
</feature>
<name>A0A0B0MZL6_GOSAR</name>
<keyword evidence="6" id="KW-0175">Coiled coil</keyword>
<comment type="similarity">
    <text evidence="5">Belongs to the HSF family.</text>
</comment>
<dbReference type="InterPro" id="IPR036390">
    <property type="entry name" value="WH_DNA-bd_sf"/>
</dbReference>
<dbReference type="Pfam" id="PF00447">
    <property type="entry name" value="HSF_DNA-bind"/>
    <property type="match status" value="1"/>
</dbReference>
<evidence type="ECO:0000256" key="4">
    <source>
        <dbReference type="ARBA" id="ARBA00023242"/>
    </source>
</evidence>
<dbReference type="GO" id="GO:0006357">
    <property type="term" value="P:regulation of transcription by RNA polymerase II"/>
    <property type="evidence" value="ECO:0007669"/>
    <property type="project" value="TreeGrafter"/>
</dbReference>
<keyword evidence="10" id="KW-1185">Reference proteome</keyword>
<dbReference type="PANTHER" id="PTHR10015">
    <property type="entry name" value="HEAT SHOCK TRANSCRIPTION FACTOR"/>
    <property type="match status" value="1"/>
</dbReference>
<feature type="region of interest" description="Disordered" evidence="7">
    <location>
        <begin position="351"/>
        <end position="379"/>
    </location>
</feature>
<evidence type="ECO:0000259" key="8">
    <source>
        <dbReference type="SMART" id="SM00415"/>
    </source>
</evidence>
<dbReference type="PANTHER" id="PTHR10015:SF436">
    <property type="entry name" value="HEAT STRESS TRANSCRIPTION FACTOR A-1D"/>
    <property type="match status" value="1"/>
</dbReference>
<feature type="compositionally biased region" description="Low complexity" evidence="7">
    <location>
        <begin position="176"/>
        <end position="194"/>
    </location>
</feature>
<evidence type="ECO:0000256" key="1">
    <source>
        <dbReference type="ARBA" id="ARBA00004123"/>
    </source>
</evidence>
<dbReference type="GO" id="GO:0000978">
    <property type="term" value="F:RNA polymerase II cis-regulatory region sequence-specific DNA binding"/>
    <property type="evidence" value="ECO:0007669"/>
    <property type="project" value="TreeGrafter"/>
</dbReference>
<evidence type="ECO:0000256" key="7">
    <source>
        <dbReference type="SAM" id="MobiDB-lite"/>
    </source>
</evidence>
<feature type="domain" description="HSF-type DNA-binding" evidence="8">
    <location>
        <begin position="42"/>
        <end position="172"/>
    </location>
</feature>
<feature type="region of interest" description="Disordered" evidence="7">
    <location>
        <begin position="173"/>
        <end position="194"/>
    </location>
</feature>
<evidence type="ECO:0000256" key="6">
    <source>
        <dbReference type="SAM" id="Coils"/>
    </source>
</evidence>
<evidence type="ECO:0000256" key="2">
    <source>
        <dbReference type="ARBA" id="ARBA00023016"/>
    </source>
</evidence>